<dbReference type="InterPro" id="IPR020818">
    <property type="entry name" value="Chaperonin_GroES"/>
</dbReference>
<evidence type="ECO:0000256" key="2">
    <source>
        <dbReference type="ARBA" id="ARBA00023186"/>
    </source>
</evidence>
<dbReference type="Gene3D" id="2.30.33.40">
    <property type="entry name" value="GroES chaperonin"/>
    <property type="match status" value="1"/>
</dbReference>
<keyword evidence="3" id="KW-0963">Cytoplasm</keyword>
<dbReference type="GO" id="GO:0005524">
    <property type="term" value="F:ATP binding"/>
    <property type="evidence" value="ECO:0007669"/>
    <property type="project" value="InterPro"/>
</dbReference>
<evidence type="ECO:0000256" key="1">
    <source>
        <dbReference type="ARBA" id="ARBA00006975"/>
    </source>
</evidence>
<dbReference type="HAMAP" id="MF_00580">
    <property type="entry name" value="CH10"/>
    <property type="match status" value="1"/>
</dbReference>
<evidence type="ECO:0000256" key="3">
    <source>
        <dbReference type="HAMAP-Rule" id="MF_00580"/>
    </source>
</evidence>
<dbReference type="InterPro" id="IPR011032">
    <property type="entry name" value="GroES-like_sf"/>
</dbReference>
<comment type="subunit">
    <text evidence="3">Heptamer of 7 subunits arranged in a ring. Interacts with the chaperonin GroEL.</text>
</comment>
<dbReference type="FunFam" id="2.30.33.40:FF:000001">
    <property type="entry name" value="10 kDa chaperonin"/>
    <property type="match status" value="1"/>
</dbReference>
<dbReference type="SUPFAM" id="SSF50129">
    <property type="entry name" value="GroES-like"/>
    <property type="match status" value="1"/>
</dbReference>
<dbReference type="GO" id="GO:0005737">
    <property type="term" value="C:cytoplasm"/>
    <property type="evidence" value="ECO:0007669"/>
    <property type="project" value="UniProtKB-SubCell"/>
</dbReference>
<comment type="similarity">
    <text evidence="1 3 4">Belongs to the GroES chaperonin family.</text>
</comment>
<comment type="subcellular location">
    <subcellularLocation>
        <location evidence="3">Cytoplasm</location>
    </subcellularLocation>
</comment>
<comment type="function">
    <text evidence="3 4">Together with the chaperonin GroEL, plays an essential role in assisting protein folding. The GroEL-GroES system forms a nano-cage that allows encapsulation of the non-native substrate proteins and provides a physical environment optimized to promote and accelerate protein folding. GroES binds to the apical surface of the GroEL ring, thereby capping the opening of the GroEL channel.</text>
</comment>
<evidence type="ECO:0000313" key="6">
    <source>
        <dbReference type="Proteomes" id="UP000034785"/>
    </source>
</evidence>
<reference evidence="5 6" key="1">
    <citation type="journal article" date="2015" name="Nature">
        <title>rRNA introns, odd ribosomes, and small enigmatic genomes across a large radiation of phyla.</title>
        <authorList>
            <person name="Brown C.T."/>
            <person name="Hug L.A."/>
            <person name="Thomas B.C."/>
            <person name="Sharon I."/>
            <person name="Castelle C.J."/>
            <person name="Singh A."/>
            <person name="Wilkins M.J."/>
            <person name="Williams K.H."/>
            <person name="Banfield J.F."/>
        </authorList>
    </citation>
    <scope>NUCLEOTIDE SEQUENCE [LARGE SCALE GENOMIC DNA]</scope>
</reference>
<evidence type="ECO:0000256" key="4">
    <source>
        <dbReference type="RuleBase" id="RU000535"/>
    </source>
</evidence>
<dbReference type="EMBL" id="LCEJ01000030">
    <property type="protein sequence ID" value="KKS70272.1"/>
    <property type="molecule type" value="Genomic_DNA"/>
</dbReference>
<dbReference type="AlphaFoldDB" id="A0A0G1BAH9"/>
<dbReference type="InterPro" id="IPR037124">
    <property type="entry name" value="Chaperonin_GroES_sf"/>
</dbReference>
<accession>A0A0G1BAH9</accession>
<organism evidence="5 6">
    <name type="scientific">Candidatus Daviesbacteria bacterium GW2011_GWA2_42_7</name>
    <dbReference type="NCBI Taxonomy" id="1618425"/>
    <lineage>
        <taxon>Bacteria</taxon>
        <taxon>Candidatus Daviesiibacteriota</taxon>
    </lineage>
</organism>
<name>A0A0G1BAH9_9BACT</name>
<dbReference type="PANTHER" id="PTHR10772:SF63">
    <property type="entry name" value="20 KDA CHAPERONIN, CHLOROPLASTIC"/>
    <property type="match status" value="1"/>
</dbReference>
<gene>
    <name evidence="3" type="primary">groES</name>
    <name evidence="3" type="synonym">groS</name>
    <name evidence="5" type="ORF">UV41_C0030G0004</name>
</gene>
<proteinExistence type="inferred from homology"/>
<dbReference type="GO" id="GO:0046872">
    <property type="term" value="F:metal ion binding"/>
    <property type="evidence" value="ECO:0007669"/>
    <property type="project" value="TreeGrafter"/>
</dbReference>
<dbReference type="PANTHER" id="PTHR10772">
    <property type="entry name" value="10 KDA HEAT SHOCK PROTEIN"/>
    <property type="match status" value="1"/>
</dbReference>
<dbReference type="GO" id="GO:0051082">
    <property type="term" value="F:unfolded protein binding"/>
    <property type="evidence" value="ECO:0007669"/>
    <property type="project" value="TreeGrafter"/>
</dbReference>
<evidence type="ECO:0000313" key="5">
    <source>
        <dbReference type="EMBL" id="KKS70272.1"/>
    </source>
</evidence>
<dbReference type="GO" id="GO:0044183">
    <property type="term" value="F:protein folding chaperone"/>
    <property type="evidence" value="ECO:0007669"/>
    <property type="project" value="InterPro"/>
</dbReference>
<dbReference type="PRINTS" id="PR00297">
    <property type="entry name" value="CHAPERONIN10"/>
</dbReference>
<keyword evidence="2 3" id="KW-0143">Chaperone</keyword>
<comment type="caution">
    <text evidence="5">The sequence shown here is derived from an EMBL/GenBank/DDBJ whole genome shotgun (WGS) entry which is preliminary data.</text>
</comment>
<dbReference type="Pfam" id="PF00166">
    <property type="entry name" value="Cpn10"/>
    <property type="match status" value="1"/>
</dbReference>
<protein>
    <recommendedName>
        <fullName evidence="3">Co-chaperonin GroES</fullName>
    </recommendedName>
    <alternativeName>
        <fullName evidence="3">10 kDa chaperonin</fullName>
    </alternativeName>
    <alternativeName>
        <fullName evidence="3">Chaperonin-10</fullName>
        <shortName evidence="3">Cpn10</shortName>
    </alternativeName>
</protein>
<sequence length="106" mass="11251">MAKSGNSLITRASIQPLSGYILVEPIPAETRTASGIILPETAQERPAIGTVIAIGDDMVLENGKVIKSPVKVGDKVFYKKWGGDEIKVAGEDLKLVGFADIMALVK</sequence>
<dbReference type="Proteomes" id="UP000034785">
    <property type="component" value="Unassembled WGS sequence"/>
</dbReference>
<dbReference type="GO" id="GO:0051087">
    <property type="term" value="F:protein-folding chaperone binding"/>
    <property type="evidence" value="ECO:0007669"/>
    <property type="project" value="TreeGrafter"/>
</dbReference>
<dbReference type="CDD" id="cd00320">
    <property type="entry name" value="cpn10"/>
    <property type="match status" value="1"/>
</dbReference>
<dbReference type="SMART" id="SM00883">
    <property type="entry name" value="Cpn10"/>
    <property type="match status" value="1"/>
</dbReference>